<sequence>MVLTREIFFPDFFTLLIEFNEMKIVTVVLFVFGTKFLGLNGTSGN</sequence>
<gene>
    <name evidence="2" type="ORF">OMO38_04955</name>
</gene>
<keyword evidence="1" id="KW-0472">Membrane</keyword>
<organism evidence="2 3">
    <name type="scientific">Chryseobacterium kimseyorum</name>
    <dbReference type="NCBI Taxonomy" id="2984028"/>
    <lineage>
        <taxon>Bacteria</taxon>
        <taxon>Pseudomonadati</taxon>
        <taxon>Bacteroidota</taxon>
        <taxon>Flavobacteriia</taxon>
        <taxon>Flavobacteriales</taxon>
        <taxon>Weeksellaceae</taxon>
        <taxon>Chryseobacterium group</taxon>
        <taxon>Chryseobacterium</taxon>
    </lineage>
</organism>
<dbReference type="Proteomes" id="UP001163731">
    <property type="component" value="Unassembled WGS sequence"/>
</dbReference>
<keyword evidence="3" id="KW-1185">Reference proteome</keyword>
<comment type="caution">
    <text evidence="2">The sequence shown here is derived from an EMBL/GenBank/DDBJ whole genome shotgun (WGS) entry which is preliminary data.</text>
</comment>
<feature type="transmembrane region" description="Helical" evidence="1">
    <location>
        <begin position="12"/>
        <end position="32"/>
    </location>
</feature>
<proteinExistence type="predicted"/>
<evidence type="ECO:0000256" key="1">
    <source>
        <dbReference type="SAM" id="Phobius"/>
    </source>
</evidence>
<dbReference type="RefSeq" id="WP_264749106.1">
    <property type="nucleotide sequence ID" value="NZ_JAPDHW010000002.1"/>
</dbReference>
<evidence type="ECO:0000313" key="2">
    <source>
        <dbReference type="EMBL" id="MCW3167870.1"/>
    </source>
</evidence>
<protein>
    <submittedName>
        <fullName evidence="2">Uncharacterized protein</fullName>
    </submittedName>
</protein>
<keyword evidence="1" id="KW-0812">Transmembrane</keyword>
<dbReference type="EMBL" id="JAPDHW010000002">
    <property type="protein sequence ID" value="MCW3167870.1"/>
    <property type="molecule type" value="Genomic_DNA"/>
</dbReference>
<keyword evidence="1" id="KW-1133">Transmembrane helix</keyword>
<evidence type="ECO:0000313" key="3">
    <source>
        <dbReference type="Proteomes" id="UP001163731"/>
    </source>
</evidence>
<reference evidence="2" key="1">
    <citation type="submission" date="2022-10" db="EMBL/GenBank/DDBJ databases">
        <title>Chryseobacterium babae sp. nov. isolated from the gut of the beetle Oryctes rhinoceros, and Chryseobacterium kimseyorum sp. nov., isolated from a stick insect rearing cage.</title>
        <authorList>
            <person name="Shelomi M."/>
            <person name="Han C.-J."/>
            <person name="Chen W.-M."/>
            <person name="Chen H.-K."/>
            <person name="Liaw S.-J."/>
            <person name="Muhle E."/>
            <person name="Clermont D."/>
        </authorList>
    </citation>
    <scope>NUCLEOTIDE SEQUENCE</scope>
    <source>
        <strain evidence="2">09-1422</strain>
    </source>
</reference>
<accession>A0ABT3HVZ2</accession>
<name>A0ABT3HVZ2_9FLAO</name>